<evidence type="ECO:0000313" key="2">
    <source>
        <dbReference type="Proteomes" id="UP000233837"/>
    </source>
</evidence>
<accession>A0A2I0WN56</accession>
<dbReference type="EMBL" id="KZ502537">
    <property type="protein sequence ID" value="PKU77087.1"/>
    <property type="molecule type" value="Genomic_DNA"/>
</dbReference>
<protein>
    <submittedName>
        <fullName evidence="1">Uncharacterized protein</fullName>
    </submittedName>
</protein>
<evidence type="ECO:0000313" key="1">
    <source>
        <dbReference type="EMBL" id="PKU77087.1"/>
    </source>
</evidence>
<sequence>MSASGALYCPCFTRKTEIGSSKVAKNSSFHHPLLHPTSWRPARLRLMRTRSSYWRLQKITYLPTGSETPRRRSLSMLLVAALATSLQRSLLMLVASPSTTRDARCTGPGLLGMVVSLTVIDRCLLGFRRSSPLLKTPSNVLTASSLWKRIQRRLAAQRRQVLKYYIFLI</sequence>
<organism evidence="1 2">
    <name type="scientific">Dendrobium catenatum</name>
    <dbReference type="NCBI Taxonomy" id="906689"/>
    <lineage>
        <taxon>Eukaryota</taxon>
        <taxon>Viridiplantae</taxon>
        <taxon>Streptophyta</taxon>
        <taxon>Embryophyta</taxon>
        <taxon>Tracheophyta</taxon>
        <taxon>Spermatophyta</taxon>
        <taxon>Magnoliopsida</taxon>
        <taxon>Liliopsida</taxon>
        <taxon>Asparagales</taxon>
        <taxon>Orchidaceae</taxon>
        <taxon>Epidendroideae</taxon>
        <taxon>Malaxideae</taxon>
        <taxon>Dendrobiinae</taxon>
        <taxon>Dendrobium</taxon>
    </lineage>
</organism>
<dbReference type="Proteomes" id="UP000233837">
    <property type="component" value="Unassembled WGS sequence"/>
</dbReference>
<dbReference type="AlphaFoldDB" id="A0A2I0WN56"/>
<keyword evidence="2" id="KW-1185">Reference proteome</keyword>
<reference evidence="1 2" key="2">
    <citation type="journal article" date="2017" name="Nature">
        <title>The Apostasia genome and the evolution of orchids.</title>
        <authorList>
            <person name="Zhang G.Q."/>
            <person name="Liu K.W."/>
            <person name="Li Z."/>
            <person name="Lohaus R."/>
            <person name="Hsiao Y.Y."/>
            <person name="Niu S.C."/>
            <person name="Wang J.Y."/>
            <person name="Lin Y.C."/>
            <person name="Xu Q."/>
            <person name="Chen L.J."/>
            <person name="Yoshida K."/>
            <person name="Fujiwara S."/>
            <person name="Wang Z.W."/>
            <person name="Zhang Y.Q."/>
            <person name="Mitsuda N."/>
            <person name="Wang M."/>
            <person name="Liu G.H."/>
            <person name="Pecoraro L."/>
            <person name="Huang H.X."/>
            <person name="Xiao X.J."/>
            <person name="Lin M."/>
            <person name="Wu X.Y."/>
            <person name="Wu W.L."/>
            <person name="Chen Y.Y."/>
            <person name="Chang S.B."/>
            <person name="Sakamoto S."/>
            <person name="Ohme-Takagi M."/>
            <person name="Yagi M."/>
            <person name="Zeng S.J."/>
            <person name="Shen C.Y."/>
            <person name="Yeh C.M."/>
            <person name="Luo Y.B."/>
            <person name="Tsai W.C."/>
            <person name="Van de Peer Y."/>
            <person name="Liu Z.J."/>
        </authorList>
    </citation>
    <scope>NUCLEOTIDE SEQUENCE [LARGE SCALE GENOMIC DNA]</scope>
    <source>
        <tissue evidence="1">The whole plant</tissue>
    </source>
</reference>
<gene>
    <name evidence="1" type="ORF">MA16_Dca001693</name>
</gene>
<reference evidence="1 2" key="1">
    <citation type="journal article" date="2016" name="Sci. Rep.">
        <title>The Dendrobium catenatum Lindl. genome sequence provides insights into polysaccharide synthase, floral development and adaptive evolution.</title>
        <authorList>
            <person name="Zhang G.Q."/>
            <person name="Xu Q."/>
            <person name="Bian C."/>
            <person name="Tsai W.C."/>
            <person name="Yeh C.M."/>
            <person name="Liu K.W."/>
            <person name="Yoshida K."/>
            <person name="Zhang L.S."/>
            <person name="Chang S.B."/>
            <person name="Chen F."/>
            <person name="Shi Y."/>
            <person name="Su Y.Y."/>
            <person name="Zhang Y.Q."/>
            <person name="Chen L.J."/>
            <person name="Yin Y."/>
            <person name="Lin M."/>
            <person name="Huang H."/>
            <person name="Deng H."/>
            <person name="Wang Z.W."/>
            <person name="Zhu S.L."/>
            <person name="Zhao X."/>
            <person name="Deng C."/>
            <person name="Niu S.C."/>
            <person name="Huang J."/>
            <person name="Wang M."/>
            <person name="Liu G.H."/>
            <person name="Yang H.J."/>
            <person name="Xiao X.J."/>
            <person name="Hsiao Y.Y."/>
            <person name="Wu W.L."/>
            <person name="Chen Y.Y."/>
            <person name="Mitsuda N."/>
            <person name="Ohme-Takagi M."/>
            <person name="Luo Y.B."/>
            <person name="Van de Peer Y."/>
            <person name="Liu Z.J."/>
        </authorList>
    </citation>
    <scope>NUCLEOTIDE SEQUENCE [LARGE SCALE GENOMIC DNA]</scope>
    <source>
        <tissue evidence="1">The whole plant</tissue>
    </source>
</reference>
<name>A0A2I0WN56_9ASPA</name>
<proteinExistence type="predicted"/>